<evidence type="ECO:0000313" key="1">
    <source>
        <dbReference type="EMBL" id="SEJ98963.1"/>
    </source>
</evidence>
<dbReference type="RefSeq" id="WP_074838058.1">
    <property type="nucleotide sequence ID" value="NZ_CATLQZ010000017.1"/>
</dbReference>
<sequence length="117" mass="12920">MAYEVLRAAAVARDLELIFDFLTEVAEGFGESPDRAFALAEARLAEIERALDALGRAPHQGTLRPHLGQAVRNVTKGRAVIYFDTDDDRRILRVLAVFFGGQDHHSHILLRLLSGGP</sequence>
<organism evidence="1 2">
    <name type="scientific">Marinovum algicola</name>
    <dbReference type="NCBI Taxonomy" id="42444"/>
    <lineage>
        <taxon>Bacteria</taxon>
        <taxon>Pseudomonadati</taxon>
        <taxon>Pseudomonadota</taxon>
        <taxon>Alphaproteobacteria</taxon>
        <taxon>Rhodobacterales</taxon>
        <taxon>Roseobacteraceae</taxon>
        <taxon>Marinovum</taxon>
    </lineage>
</organism>
<dbReference type="AlphaFoldDB" id="A0A975ZQ01"/>
<dbReference type="Gene3D" id="3.30.2310.20">
    <property type="entry name" value="RelE-like"/>
    <property type="match status" value="1"/>
</dbReference>
<dbReference type="Proteomes" id="UP000182932">
    <property type="component" value="Unassembled WGS sequence"/>
</dbReference>
<gene>
    <name evidence="1" type="ORF">SAMN04487940_116105</name>
</gene>
<dbReference type="GeneID" id="80820028"/>
<proteinExistence type="predicted"/>
<name>A0A975ZQ01_9RHOB</name>
<evidence type="ECO:0000313" key="2">
    <source>
        <dbReference type="Proteomes" id="UP000182932"/>
    </source>
</evidence>
<reference evidence="1 2" key="1">
    <citation type="submission" date="2016-10" db="EMBL/GenBank/DDBJ databases">
        <authorList>
            <person name="Varghese N."/>
            <person name="Submissions S."/>
        </authorList>
    </citation>
    <scope>NUCLEOTIDE SEQUENCE [LARGE SCALE GENOMIC DNA]</scope>
    <source>
        <strain evidence="1 2">FF3</strain>
    </source>
</reference>
<comment type="caution">
    <text evidence="1">The sequence shown here is derived from an EMBL/GenBank/DDBJ whole genome shotgun (WGS) entry which is preliminary data.</text>
</comment>
<protein>
    <submittedName>
        <fullName evidence="1">Plasmid stabilization system protein ParE</fullName>
    </submittedName>
</protein>
<dbReference type="EMBL" id="FNYY01000016">
    <property type="protein sequence ID" value="SEJ98963.1"/>
    <property type="molecule type" value="Genomic_DNA"/>
</dbReference>
<accession>A0A975ZQ01</accession>
<dbReference type="InterPro" id="IPR035093">
    <property type="entry name" value="RelE/ParE_toxin_dom_sf"/>
</dbReference>
<keyword evidence="2" id="KW-1185">Reference proteome</keyword>